<dbReference type="GO" id="GO:0008289">
    <property type="term" value="F:lipid binding"/>
    <property type="evidence" value="ECO:0007669"/>
    <property type="project" value="UniProtKB-KW"/>
</dbReference>
<evidence type="ECO:0000256" key="2">
    <source>
        <dbReference type="ARBA" id="ARBA00022468"/>
    </source>
</evidence>
<evidence type="ECO:0000256" key="4">
    <source>
        <dbReference type="ARBA" id="ARBA00022837"/>
    </source>
</evidence>
<evidence type="ECO:0000256" key="6">
    <source>
        <dbReference type="ARBA" id="ARBA00023136"/>
    </source>
</evidence>
<reference evidence="7 8" key="1">
    <citation type="journal article" date="2017" name="Nat. Commun.">
        <title>Genome assembly with in vitro proximity ligation data and whole-genome triplication in lettuce.</title>
        <authorList>
            <person name="Reyes-Chin-Wo S."/>
            <person name="Wang Z."/>
            <person name="Yang X."/>
            <person name="Kozik A."/>
            <person name="Arikit S."/>
            <person name="Song C."/>
            <person name="Xia L."/>
            <person name="Froenicke L."/>
            <person name="Lavelle D.O."/>
            <person name="Truco M.J."/>
            <person name="Xia R."/>
            <person name="Zhu S."/>
            <person name="Xu C."/>
            <person name="Xu H."/>
            <person name="Xu X."/>
            <person name="Cox K."/>
            <person name="Korf I."/>
            <person name="Meyers B.C."/>
            <person name="Michelmore R.W."/>
        </authorList>
    </citation>
    <scope>NUCLEOTIDE SEQUENCE [LARGE SCALE GENOMIC DNA]</scope>
    <source>
        <strain evidence="8">cv. Salinas</strain>
        <tissue evidence="7">Seedlings</tissue>
    </source>
</reference>
<sequence>MGDAKFKFTPFLEAVRMRLNSDILNNMIITTVKPKRTNFLAEESYITGQMEELSKTWFLDYEMLKVVKLKINLVGLTFPECCIN</sequence>
<organism evidence="7 8">
    <name type="scientific">Lactuca sativa</name>
    <name type="common">Garden lettuce</name>
    <dbReference type="NCBI Taxonomy" id="4236"/>
    <lineage>
        <taxon>Eukaryota</taxon>
        <taxon>Viridiplantae</taxon>
        <taxon>Streptophyta</taxon>
        <taxon>Embryophyta</taxon>
        <taxon>Tracheophyta</taxon>
        <taxon>Spermatophyta</taxon>
        <taxon>Magnoliopsida</taxon>
        <taxon>eudicotyledons</taxon>
        <taxon>Gunneridae</taxon>
        <taxon>Pentapetalae</taxon>
        <taxon>asterids</taxon>
        <taxon>campanulids</taxon>
        <taxon>Asterales</taxon>
        <taxon>Asteraceae</taxon>
        <taxon>Cichorioideae</taxon>
        <taxon>Cichorieae</taxon>
        <taxon>Lactucinae</taxon>
        <taxon>Lactuca</taxon>
    </lineage>
</organism>
<dbReference type="GO" id="GO:0046872">
    <property type="term" value="F:metal ion binding"/>
    <property type="evidence" value="ECO:0007669"/>
    <property type="project" value="UniProtKB-KW"/>
</dbReference>
<evidence type="ECO:0000313" key="8">
    <source>
        <dbReference type="Proteomes" id="UP000235145"/>
    </source>
</evidence>
<dbReference type="AlphaFoldDB" id="A0A9R1VXS0"/>
<comment type="subcellular location">
    <subcellularLocation>
        <location evidence="1">Membrane</location>
    </subcellularLocation>
</comment>
<dbReference type="EMBL" id="NBSK02000004">
    <property type="protein sequence ID" value="KAJ0213303.1"/>
    <property type="molecule type" value="Genomic_DNA"/>
</dbReference>
<dbReference type="InterPro" id="IPR044562">
    <property type="entry name" value="CAR1-11"/>
</dbReference>
<dbReference type="PANTHER" id="PTHR45933">
    <property type="entry name" value="PROTEIN C2-DOMAIN ABA-RELATED 4"/>
    <property type="match status" value="1"/>
</dbReference>
<keyword evidence="2" id="KW-0343">GTPase activation</keyword>
<proteinExistence type="predicted"/>
<gene>
    <name evidence="7" type="ORF">LSAT_V11C400199040</name>
</gene>
<accession>A0A9R1VXS0</accession>
<evidence type="ECO:0000256" key="5">
    <source>
        <dbReference type="ARBA" id="ARBA00023121"/>
    </source>
</evidence>
<dbReference type="PANTHER" id="PTHR45933:SF28">
    <property type="entry name" value="C2 DOMAIN-CONTAINING PROTEIN"/>
    <property type="match status" value="1"/>
</dbReference>
<name>A0A9R1VXS0_LACSA</name>
<evidence type="ECO:0000313" key="7">
    <source>
        <dbReference type="EMBL" id="KAJ0213303.1"/>
    </source>
</evidence>
<keyword evidence="8" id="KW-1185">Reference proteome</keyword>
<protein>
    <submittedName>
        <fullName evidence="7">Uncharacterized protein</fullName>
    </submittedName>
</protein>
<keyword evidence="4" id="KW-0106">Calcium</keyword>
<evidence type="ECO:0000256" key="1">
    <source>
        <dbReference type="ARBA" id="ARBA00004370"/>
    </source>
</evidence>
<keyword evidence="6" id="KW-0472">Membrane</keyword>
<dbReference type="GO" id="GO:0005096">
    <property type="term" value="F:GTPase activator activity"/>
    <property type="evidence" value="ECO:0007669"/>
    <property type="project" value="UniProtKB-KW"/>
</dbReference>
<keyword evidence="5" id="KW-0446">Lipid-binding</keyword>
<keyword evidence="3" id="KW-0479">Metal-binding</keyword>
<dbReference type="GO" id="GO:0016020">
    <property type="term" value="C:membrane"/>
    <property type="evidence" value="ECO:0007669"/>
    <property type="project" value="UniProtKB-SubCell"/>
</dbReference>
<comment type="caution">
    <text evidence="7">The sequence shown here is derived from an EMBL/GenBank/DDBJ whole genome shotgun (WGS) entry which is preliminary data.</text>
</comment>
<evidence type="ECO:0000256" key="3">
    <source>
        <dbReference type="ARBA" id="ARBA00022723"/>
    </source>
</evidence>
<dbReference type="Proteomes" id="UP000235145">
    <property type="component" value="Unassembled WGS sequence"/>
</dbReference>